<evidence type="ECO:0000256" key="5">
    <source>
        <dbReference type="HAMAP-Rule" id="MF_00147"/>
    </source>
</evidence>
<dbReference type="EMBL" id="MSDW01000001">
    <property type="protein sequence ID" value="OKY78560.1"/>
    <property type="molecule type" value="Genomic_DNA"/>
</dbReference>
<dbReference type="PANTHER" id="PTHR21139:SF42">
    <property type="entry name" value="TRIOSEPHOSPHATE ISOMERASE"/>
    <property type="match status" value="1"/>
</dbReference>
<evidence type="ECO:0000313" key="8">
    <source>
        <dbReference type="Proteomes" id="UP000185744"/>
    </source>
</evidence>
<sequence>MKNKLLINFKNYAQGYGSSGKKIANTADNIARETDKEVEIVVSPPTADLRMISNNVNIPVYCQHIDPIDPGSHTGSTLAESIKEAGAEGVLINHSEKEIKLNNLEYILDRANEFGLENIVCVNNLRTAKVVDSLDPDYIAIEPPELIGGDTSVTSSDPEIIEKTVKKTKTPILCGAGVSSSKDVSKALELGSRGVLVASGIIKSKNPEISIKELLKGF</sequence>
<dbReference type="UniPathway" id="UPA00138"/>
<dbReference type="InterPro" id="IPR013785">
    <property type="entry name" value="Aldolase_TIM"/>
</dbReference>
<dbReference type="InterPro" id="IPR035990">
    <property type="entry name" value="TIM_sf"/>
</dbReference>
<evidence type="ECO:0000256" key="2">
    <source>
        <dbReference type="ARBA" id="ARBA00022490"/>
    </source>
</evidence>
<keyword evidence="1 5" id="KW-0312">Gluconeogenesis</keyword>
<accession>A0A1Q6DW01</accession>
<dbReference type="PANTHER" id="PTHR21139">
    <property type="entry name" value="TRIOSEPHOSPHATE ISOMERASE"/>
    <property type="match status" value="1"/>
</dbReference>
<comment type="subunit">
    <text evidence="5">Homotetramer; dimer of dimers.</text>
</comment>
<dbReference type="InterPro" id="IPR000652">
    <property type="entry name" value="Triosephosphate_isomerase"/>
</dbReference>
<dbReference type="GO" id="GO:0046166">
    <property type="term" value="P:glyceraldehyde-3-phosphate biosynthetic process"/>
    <property type="evidence" value="ECO:0007669"/>
    <property type="project" value="TreeGrafter"/>
</dbReference>
<feature type="binding site" evidence="5">
    <location>
        <position position="147"/>
    </location>
    <ligand>
        <name>substrate</name>
    </ligand>
</feature>
<organism evidence="7 8">
    <name type="scientific">Methanohalarchaeum thermophilum</name>
    <dbReference type="NCBI Taxonomy" id="1903181"/>
    <lineage>
        <taxon>Archaea</taxon>
        <taxon>Methanobacteriati</taxon>
        <taxon>Methanobacteriota</taxon>
        <taxon>Methanonatronarchaeia</taxon>
        <taxon>Methanonatronarchaeales</taxon>
        <taxon>Methanonatronarchaeaceae</taxon>
        <taxon>Candidatus Methanohalarchaeum</taxon>
    </lineage>
</organism>
<comment type="similarity">
    <text evidence="5 6">Belongs to the triosephosphate isomerase family.</text>
</comment>
<feature type="active site" description="Proton acceptor" evidence="5">
    <location>
        <position position="142"/>
    </location>
</feature>
<comment type="pathway">
    <text evidence="5 6">Carbohydrate biosynthesis; gluconeogenesis.</text>
</comment>
<feature type="binding site" evidence="5">
    <location>
        <position position="177"/>
    </location>
    <ligand>
        <name>substrate</name>
    </ligand>
</feature>
<comment type="caution">
    <text evidence="7">The sequence shown here is derived from an EMBL/GenBank/DDBJ whole genome shotgun (WGS) entry which is preliminary data.</text>
</comment>
<dbReference type="InterPro" id="IPR022891">
    <property type="entry name" value="Triosephosphate_isomerase_arc"/>
</dbReference>
<gene>
    <name evidence="5" type="primary">tpiA</name>
    <name evidence="7" type="ORF">BTN85_1057</name>
</gene>
<dbReference type="Proteomes" id="UP000185744">
    <property type="component" value="Unassembled WGS sequence"/>
</dbReference>
<keyword evidence="3 5" id="KW-0324">Glycolysis</keyword>
<proteinExistence type="inferred from homology"/>
<comment type="function">
    <text evidence="5">Involved in the gluconeogenesis. Catalyzes stereospecifically the conversion of dihydroxyacetone phosphate (DHAP) to D-glyceraldehyde-3-phosphate (G3P).</text>
</comment>
<dbReference type="SUPFAM" id="SSF51351">
    <property type="entry name" value="Triosephosphate isomerase (TIM)"/>
    <property type="match status" value="1"/>
</dbReference>
<evidence type="ECO:0000256" key="4">
    <source>
        <dbReference type="ARBA" id="ARBA00023235"/>
    </source>
</evidence>
<dbReference type="PROSITE" id="PS51440">
    <property type="entry name" value="TIM_2"/>
    <property type="match status" value="1"/>
</dbReference>
<dbReference type="FunCoup" id="A0A1Q6DW01">
    <property type="interactions" value="211"/>
</dbReference>
<reference evidence="7" key="1">
    <citation type="submission" date="2016-12" db="EMBL/GenBank/DDBJ databases">
        <title>Discovery of methanogenic haloarchaea.</title>
        <authorList>
            <person name="Sorokin D.Y."/>
            <person name="Makarova K.S."/>
            <person name="Abbas B."/>
            <person name="Ferrer M."/>
            <person name="Golyshin P.N."/>
        </authorList>
    </citation>
    <scope>NUCLEOTIDE SEQUENCE [LARGE SCALE GENOMIC DNA]</scope>
    <source>
        <strain evidence="7">HMET1</strain>
    </source>
</reference>
<protein>
    <recommendedName>
        <fullName evidence="5 6">Triosephosphate isomerase</fullName>
        <shortName evidence="5">TIM</shortName>
        <shortName evidence="5">TPI</shortName>
        <ecNumber evidence="5 6">5.3.1.1</ecNumber>
    </recommendedName>
    <alternativeName>
        <fullName evidence="5">Triose-phosphate isomerase</fullName>
    </alternativeName>
</protein>
<dbReference type="CDD" id="cd00311">
    <property type="entry name" value="TIM"/>
    <property type="match status" value="1"/>
</dbReference>
<dbReference type="HAMAP" id="MF_00147_A">
    <property type="entry name" value="TIM_A"/>
    <property type="match status" value="1"/>
</dbReference>
<keyword evidence="8" id="KW-1185">Reference proteome</keyword>
<evidence type="ECO:0000256" key="3">
    <source>
        <dbReference type="ARBA" id="ARBA00023152"/>
    </source>
</evidence>
<dbReference type="GO" id="GO:0004807">
    <property type="term" value="F:triose-phosphate isomerase activity"/>
    <property type="evidence" value="ECO:0007669"/>
    <property type="project" value="UniProtKB-UniRule"/>
</dbReference>
<dbReference type="EC" id="5.3.1.1" evidence="5 6"/>
<feature type="active site" description="Electrophile" evidence="5">
    <location>
        <position position="94"/>
    </location>
</feature>
<comment type="subcellular location">
    <subcellularLocation>
        <location evidence="5 6">Cytoplasm</location>
    </subcellularLocation>
</comment>
<dbReference type="InParanoid" id="A0A1Q6DW01"/>
<dbReference type="GO" id="GO:0006096">
    <property type="term" value="P:glycolytic process"/>
    <property type="evidence" value="ECO:0007669"/>
    <property type="project" value="UniProtKB-UniRule"/>
</dbReference>
<evidence type="ECO:0000256" key="1">
    <source>
        <dbReference type="ARBA" id="ARBA00022432"/>
    </source>
</evidence>
<dbReference type="GO" id="GO:0005829">
    <property type="term" value="C:cytosol"/>
    <property type="evidence" value="ECO:0007669"/>
    <property type="project" value="TreeGrafter"/>
</dbReference>
<dbReference type="UniPathway" id="UPA00109">
    <property type="reaction ID" value="UER00189"/>
</dbReference>
<comment type="pathway">
    <text evidence="5 6">Carbohydrate degradation; glycolysis; D-glyceraldehyde 3-phosphate from glycerone phosphate: step 1/1.</text>
</comment>
<comment type="catalytic activity">
    <reaction evidence="5 6">
        <text>D-glyceraldehyde 3-phosphate = dihydroxyacetone phosphate</text>
        <dbReference type="Rhea" id="RHEA:18585"/>
        <dbReference type="ChEBI" id="CHEBI:57642"/>
        <dbReference type="ChEBI" id="CHEBI:59776"/>
        <dbReference type="EC" id="5.3.1.1"/>
    </reaction>
</comment>
<name>A0A1Q6DW01_METT1</name>
<dbReference type="NCBIfam" id="TIGR00419">
    <property type="entry name" value="tim"/>
    <property type="match status" value="1"/>
</dbReference>
<feature type="binding site" evidence="5">
    <location>
        <begin position="198"/>
        <end position="199"/>
    </location>
    <ligand>
        <name>substrate</name>
    </ligand>
</feature>
<dbReference type="Gene3D" id="3.20.20.70">
    <property type="entry name" value="Aldolase class I"/>
    <property type="match status" value="1"/>
</dbReference>
<dbReference type="GO" id="GO:0019563">
    <property type="term" value="P:glycerol catabolic process"/>
    <property type="evidence" value="ECO:0007669"/>
    <property type="project" value="TreeGrafter"/>
</dbReference>
<evidence type="ECO:0000256" key="6">
    <source>
        <dbReference type="RuleBase" id="RU363013"/>
    </source>
</evidence>
<dbReference type="NCBIfam" id="NF003302">
    <property type="entry name" value="PRK04302.1"/>
    <property type="match status" value="1"/>
</dbReference>
<dbReference type="Pfam" id="PF00121">
    <property type="entry name" value="TIM"/>
    <property type="match status" value="1"/>
</dbReference>
<keyword evidence="2 5" id="KW-0963">Cytoplasm</keyword>
<keyword evidence="4 5" id="KW-0413">Isomerase</keyword>
<dbReference type="STRING" id="1903181.BTN85_1057"/>
<dbReference type="GO" id="GO:0006094">
    <property type="term" value="P:gluconeogenesis"/>
    <property type="evidence" value="ECO:0007669"/>
    <property type="project" value="UniProtKB-UniRule"/>
</dbReference>
<feature type="binding site" evidence="5">
    <location>
        <begin position="8"/>
        <end position="10"/>
    </location>
    <ligand>
        <name>substrate</name>
    </ligand>
</feature>
<dbReference type="AlphaFoldDB" id="A0A1Q6DW01"/>
<evidence type="ECO:0000313" key="7">
    <source>
        <dbReference type="EMBL" id="OKY78560.1"/>
    </source>
</evidence>